<dbReference type="Gene3D" id="3.50.50.60">
    <property type="entry name" value="FAD/NAD(P)-binding domain"/>
    <property type="match status" value="1"/>
</dbReference>
<evidence type="ECO:0000256" key="3">
    <source>
        <dbReference type="ARBA" id="ARBA00023002"/>
    </source>
</evidence>
<dbReference type="Pfam" id="PF01494">
    <property type="entry name" value="FAD_binding_3"/>
    <property type="match status" value="1"/>
</dbReference>
<proteinExistence type="predicted"/>
<dbReference type="PANTHER" id="PTHR43004">
    <property type="entry name" value="TRK SYSTEM POTASSIUM UPTAKE PROTEIN"/>
    <property type="match status" value="1"/>
</dbReference>
<evidence type="ECO:0000256" key="1">
    <source>
        <dbReference type="ARBA" id="ARBA00022630"/>
    </source>
</evidence>
<dbReference type="OrthoDB" id="2690153at2759"/>
<dbReference type="EMBL" id="LVKK01000100">
    <property type="protein sequence ID" value="OAG36116.1"/>
    <property type="molecule type" value="Genomic_DNA"/>
</dbReference>
<dbReference type="Pfam" id="PF21274">
    <property type="entry name" value="Rng_hyd_C"/>
    <property type="match status" value="1"/>
</dbReference>
<dbReference type="InterPro" id="IPR050641">
    <property type="entry name" value="RIFMO-like"/>
</dbReference>
<dbReference type="Gene3D" id="3.40.30.120">
    <property type="match status" value="1"/>
</dbReference>
<evidence type="ECO:0000313" key="6">
    <source>
        <dbReference type="Proteomes" id="UP000077002"/>
    </source>
</evidence>
<keyword evidence="1" id="KW-0285">Flavoprotein</keyword>
<evidence type="ECO:0000256" key="2">
    <source>
        <dbReference type="ARBA" id="ARBA00022827"/>
    </source>
</evidence>
<dbReference type="RefSeq" id="XP_022508068.1">
    <property type="nucleotide sequence ID" value="XM_022659672.1"/>
</dbReference>
<protein>
    <recommendedName>
        <fullName evidence="4">FAD-binding domain-containing protein</fullName>
    </recommendedName>
</protein>
<dbReference type="PANTHER" id="PTHR43004:SF8">
    <property type="entry name" value="FAD-BINDING DOMAIN-CONTAINING PROTEIN-RELATED"/>
    <property type="match status" value="1"/>
</dbReference>
<dbReference type="InterPro" id="IPR002938">
    <property type="entry name" value="FAD-bd"/>
</dbReference>
<dbReference type="GO" id="GO:0071949">
    <property type="term" value="F:FAD binding"/>
    <property type="evidence" value="ECO:0007669"/>
    <property type="project" value="InterPro"/>
</dbReference>
<comment type="caution">
    <text evidence="5">The sequence shown here is derived from an EMBL/GenBank/DDBJ whole genome shotgun (WGS) entry which is preliminary data.</text>
</comment>
<dbReference type="Gene3D" id="3.30.9.10">
    <property type="entry name" value="D-Amino Acid Oxidase, subunit A, domain 2"/>
    <property type="match status" value="1"/>
</dbReference>
<dbReference type="AlphaFoldDB" id="A0A177EWX7"/>
<evidence type="ECO:0000259" key="4">
    <source>
        <dbReference type="Pfam" id="PF01494"/>
    </source>
</evidence>
<organism evidence="5 6">
    <name type="scientific">Fonsecaea monophora</name>
    <dbReference type="NCBI Taxonomy" id="254056"/>
    <lineage>
        <taxon>Eukaryota</taxon>
        <taxon>Fungi</taxon>
        <taxon>Dikarya</taxon>
        <taxon>Ascomycota</taxon>
        <taxon>Pezizomycotina</taxon>
        <taxon>Eurotiomycetes</taxon>
        <taxon>Chaetothyriomycetidae</taxon>
        <taxon>Chaetothyriales</taxon>
        <taxon>Herpotrichiellaceae</taxon>
        <taxon>Fonsecaea</taxon>
    </lineage>
</organism>
<dbReference type="SUPFAM" id="SSF51905">
    <property type="entry name" value="FAD/NAD(P)-binding domain"/>
    <property type="match status" value="1"/>
</dbReference>
<dbReference type="GO" id="GO:0016709">
    <property type="term" value="F:oxidoreductase activity, acting on paired donors, with incorporation or reduction of molecular oxygen, NAD(P)H as one donor, and incorporation of one atom of oxygen"/>
    <property type="evidence" value="ECO:0007669"/>
    <property type="project" value="UniProtKB-ARBA"/>
</dbReference>
<name>A0A177EWX7_9EURO</name>
<keyword evidence="6" id="KW-1185">Reference proteome</keyword>
<evidence type="ECO:0000313" key="5">
    <source>
        <dbReference type="EMBL" id="OAG36116.1"/>
    </source>
</evidence>
<feature type="domain" description="FAD-binding" evidence="4">
    <location>
        <begin position="33"/>
        <end position="398"/>
    </location>
</feature>
<dbReference type="PRINTS" id="PR00420">
    <property type="entry name" value="RNGMNOXGNASE"/>
</dbReference>
<sequence>MKASSPFGINHPSTHSIRRISSSAQNPGNSSLDTEFLVVGAGPAGAALASFLTSYGLKGVMISNAPGTANTPRAHITNMAALECLRDIGLDKDLENLSSKGDCMIHTRWCHSMAGEEYARIYSWGNDPARKGDYEGASPCSPVDLPQTLLEPVLVRHATLGGFKTRFDTTLLSFETDPASGLITANVRDNLSSLEYQIRTKYLLGADGARSQVVKQLDLPLSVKPGQGMAINVLVKADLSHLVKHRRGNLHWVMQPDKEHPEFGQMGIVRMVKPWNEWMFILLPTRDCDPQISPSKEEYLQRVRDFIGDETPTEIIDISKWFINEIVAVKYSEGNVFCLGDAVHRHPPFNGLGSNTCIQDAFNLAWKLAYVHRGLADPSLLSTYSIERQPVGHQIITRANNGFRDHFKIWEALGALHPDVEGRKAILNELSAPTTTGSERRRQLQDAITNSCHEFHGLGVEMNQTYSGPGVYAADEAEPFRHSGRAAEDPILYYEKSTYPGCRLPHVWLNKTIPTEPVSTVDLAGHGAFTLFTGPGGEHWYEAAKCVSDKLGIPIAVHSIGFRQQWEDVYYDWERVRGVGDSGVVLVRPDRFVAWRAPAVLGGQDACERKLSDVFVSILGRNAA</sequence>
<dbReference type="GeneID" id="34604872"/>
<keyword evidence="3" id="KW-0560">Oxidoreductase</keyword>
<dbReference type="Proteomes" id="UP000077002">
    <property type="component" value="Unassembled WGS sequence"/>
</dbReference>
<gene>
    <name evidence="5" type="ORF">AYO21_09743</name>
</gene>
<accession>A0A177EWX7</accession>
<keyword evidence="2" id="KW-0274">FAD</keyword>
<reference evidence="5 6" key="1">
    <citation type="submission" date="2016-03" db="EMBL/GenBank/DDBJ databases">
        <title>Draft genome sequence of the Fonsecaea monophora CBS 269.37.</title>
        <authorList>
            <person name="Bombassaro A."/>
            <person name="Vinicius W.A."/>
            <person name="De Hoog S."/>
            <person name="Sun J."/>
            <person name="Souza E.M."/>
            <person name="Raittz R.T."/>
            <person name="Costa F."/>
            <person name="Leao A.C."/>
            <person name="Tadra-Sfeir M.Z."/>
            <person name="Baura V."/>
            <person name="Balsanelli E."/>
            <person name="Pedrosa F.O."/>
            <person name="Moreno L.F."/>
            <person name="Steffens M.B."/>
            <person name="Xi L."/>
            <person name="Bocca A.L."/>
            <person name="Felipe M.S."/>
            <person name="Teixeira M."/>
            <person name="Telles Filho F.Q."/>
            <person name="Azevedo C.M."/>
            <person name="Gomes R."/>
            <person name="Vicente V.A."/>
        </authorList>
    </citation>
    <scope>NUCLEOTIDE SEQUENCE [LARGE SCALE GENOMIC DNA]</scope>
    <source>
        <strain evidence="5 6">CBS 269.37</strain>
    </source>
</reference>
<dbReference type="InterPro" id="IPR036188">
    <property type="entry name" value="FAD/NAD-bd_sf"/>
</dbReference>